<reference evidence="4" key="1">
    <citation type="submission" date="2015-08" db="EMBL/GenBank/DDBJ databases">
        <authorList>
            <person name="Varghese N."/>
        </authorList>
    </citation>
    <scope>NUCLEOTIDE SEQUENCE [LARGE SCALE GENOMIC DNA]</scope>
    <source>
        <strain evidence="4">DSM 18181</strain>
    </source>
</reference>
<keyword evidence="2" id="KW-0472">Membrane</keyword>
<dbReference type="AlphaFoldDB" id="A0A0K6HPJ2"/>
<dbReference type="OrthoDB" id="8563966at2"/>
<gene>
    <name evidence="3" type="ORF">Ga0061069_10150</name>
</gene>
<keyword evidence="2" id="KW-1133">Transmembrane helix</keyword>
<dbReference type="RefSeq" id="WP_055449035.1">
    <property type="nucleotide sequence ID" value="NZ_CYHF01000001.1"/>
</dbReference>
<evidence type="ECO:0000256" key="1">
    <source>
        <dbReference type="SAM" id="Coils"/>
    </source>
</evidence>
<feature type="transmembrane region" description="Helical" evidence="2">
    <location>
        <begin position="43"/>
        <end position="65"/>
    </location>
</feature>
<keyword evidence="4" id="KW-1185">Reference proteome</keyword>
<evidence type="ECO:0000313" key="4">
    <source>
        <dbReference type="Proteomes" id="UP000183649"/>
    </source>
</evidence>
<accession>A0A0K6HPJ2</accession>
<evidence type="ECO:0008006" key="5">
    <source>
        <dbReference type="Google" id="ProtNLM"/>
    </source>
</evidence>
<organism evidence="3 4">
    <name type="scientific">Thiomonas bhubaneswarensis</name>
    <dbReference type="NCBI Taxonomy" id="339866"/>
    <lineage>
        <taxon>Bacteria</taxon>
        <taxon>Pseudomonadati</taxon>
        <taxon>Pseudomonadota</taxon>
        <taxon>Betaproteobacteria</taxon>
        <taxon>Burkholderiales</taxon>
        <taxon>Thiomonas</taxon>
    </lineage>
</organism>
<keyword evidence="2" id="KW-0812">Transmembrane</keyword>
<proteinExistence type="predicted"/>
<protein>
    <recommendedName>
        <fullName evidence="5">Signal transduction histidine kinase</fullName>
    </recommendedName>
</protein>
<dbReference type="Proteomes" id="UP000183649">
    <property type="component" value="Unassembled WGS sequence"/>
</dbReference>
<dbReference type="STRING" id="339866.GCA_001418255_00049"/>
<evidence type="ECO:0000256" key="2">
    <source>
        <dbReference type="SAM" id="Phobius"/>
    </source>
</evidence>
<dbReference type="EMBL" id="CYHF01000001">
    <property type="protein sequence ID" value="CUA92957.1"/>
    <property type="molecule type" value="Genomic_DNA"/>
</dbReference>
<sequence>MNLRSGLVILVMVLIAAFSALNWSVLMAPTDLSLGFAPVKAPLGLIMLALIVALAAVFLIYIVVLQAGMMSESRRVAKELKAQRELADKAEASRFDELRQLHSADMQKLLDRIDQLDREMRSAIEANANGINATLGELDDRIQRAGTPRLMG</sequence>
<feature type="coiled-coil region" evidence="1">
    <location>
        <begin position="99"/>
        <end position="126"/>
    </location>
</feature>
<evidence type="ECO:0000313" key="3">
    <source>
        <dbReference type="EMBL" id="CUA92957.1"/>
    </source>
</evidence>
<name>A0A0K6HPJ2_9BURK</name>
<keyword evidence="1" id="KW-0175">Coiled coil</keyword>